<gene>
    <name evidence="2" type="ordered locus">Clole_2722</name>
</gene>
<dbReference type="HOGENOM" id="CLU_163198_1_0_9"/>
<accession>F2JK07</accession>
<dbReference type="InterPro" id="IPR024207">
    <property type="entry name" value="CotJB_dom"/>
</dbReference>
<evidence type="ECO:0000259" key="1">
    <source>
        <dbReference type="Pfam" id="PF12652"/>
    </source>
</evidence>
<feature type="domain" description="Protein CotJB" evidence="1">
    <location>
        <begin position="8"/>
        <end position="82"/>
    </location>
</feature>
<proteinExistence type="predicted"/>
<organism evidence="2 3">
    <name type="scientific">Cellulosilyticum lentocellum (strain ATCC 49066 / DSM 5427 / NCIMB 11756 / RHM5)</name>
    <name type="common">Clostridium lentocellum</name>
    <dbReference type="NCBI Taxonomy" id="642492"/>
    <lineage>
        <taxon>Bacteria</taxon>
        <taxon>Bacillati</taxon>
        <taxon>Bacillota</taxon>
        <taxon>Clostridia</taxon>
        <taxon>Lachnospirales</taxon>
        <taxon>Cellulosilyticaceae</taxon>
        <taxon>Cellulosilyticum</taxon>
    </lineage>
</organism>
<dbReference type="EMBL" id="CP002582">
    <property type="protein sequence ID" value="ADZ84422.1"/>
    <property type="molecule type" value="Genomic_DNA"/>
</dbReference>
<protein>
    <recommendedName>
        <fullName evidence="1">Protein CotJB domain-containing protein</fullName>
    </recommendedName>
</protein>
<dbReference type="Proteomes" id="UP000008467">
    <property type="component" value="Chromosome"/>
</dbReference>
<dbReference type="Pfam" id="PF12652">
    <property type="entry name" value="CotJB"/>
    <property type="match status" value="1"/>
</dbReference>
<evidence type="ECO:0000313" key="2">
    <source>
        <dbReference type="EMBL" id="ADZ84422.1"/>
    </source>
</evidence>
<dbReference type="RefSeq" id="WP_013657715.1">
    <property type="nucleotide sequence ID" value="NC_015275.1"/>
</dbReference>
<keyword evidence="3" id="KW-1185">Reference proteome</keyword>
<name>F2JK07_CELLD</name>
<dbReference type="STRING" id="642492.Clole_2722"/>
<dbReference type="KEGG" id="cle:Clole_2722"/>
<reference evidence="2 3" key="1">
    <citation type="journal article" date="2011" name="J. Bacteriol.">
        <title>Complete genome sequence of the cellulose-degrading bacterium Cellulosilyticum lentocellum.</title>
        <authorList>
            <consortium name="US DOE Joint Genome Institute"/>
            <person name="Miller D.A."/>
            <person name="Suen G."/>
            <person name="Bruce D."/>
            <person name="Copeland A."/>
            <person name="Cheng J.F."/>
            <person name="Detter C."/>
            <person name="Goodwin L.A."/>
            <person name="Han C.S."/>
            <person name="Hauser L.J."/>
            <person name="Land M.L."/>
            <person name="Lapidus A."/>
            <person name="Lucas S."/>
            <person name="Meincke L."/>
            <person name="Pitluck S."/>
            <person name="Tapia R."/>
            <person name="Teshima H."/>
            <person name="Woyke T."/>
            <person name="Fox B.G."/>
            <person name="Angert E.R."/>
            <person name="Currie C.R."/>
        </authorList>
    </citation>
    <scope>NUCLEOTIDE SEQUENCE [LARGE SCALE GENOMIC DNA]</scope>
    <source>
        <strain evidence="3">ATCC 49066 / DSM 5427 / NCIMB 11756 / RHM5</strain>
    </source>
</reference>
<dbReference type="AlphaFoldDB" id="F2JK07"/>
<evidence type="ECO:0000313" key="3">
    <source>
        <dbReference type="Proteomes" id="UP000008467"/>
    </source>
</evidence>
<sequence>MTRNNANELLDLIRILGFNMFDAVLFLDTHPRNQQALEHYKQYQQLMDQATKEYTTYFGPLTSDDVNVTNGWTWGETPWPWEREAN</sequence>